<feature type="compositionally biased region" description="Polar residues" evidence="1">
    <location>
        <begin position="664"/>
        <end position="675"/>
    </location>
</feature>
<feature type="region of interest" description="Disordered" evidence="1">
    <location>
        <begin position="373"/>
        <end position="420"/>
    </location>
</feature>
<feature type="compositionally biased region" description="Basic and acidic residues" evidence="1">
    <location>
        <begin position="201"/>
        <end position="210"/>
    </location>
</feature>
<feature type="region of interest" description="Disordered" evidence="1">
    <location>
        <begin position="1025"/>
        <end position="1108"/>
    </location>
</feature>
<reference evidence="2 3" key="1">
    <citation type="journal article" date="2018" name="Nat. Ecol. Evol.">
        <title>Genomic signatures of mitonuclear coevolution across populations of Tigriopus californicus.</title>
        <authorList>
            <person name="Barreto F.S."/>
            <person name="Watson E.T."/>
            <person name="Lima T.G."/>
            <person name="Willett C.S."/>
            <person name="Edmands S."/>
            <person name="Li W."/>
            <person name="Burton R.S."/>
        </authorList>
    </citation>
    <scope>NUCLEOTIDE SEQUENCE [LARGE SCALE GENOMIC DNA]</scope>
    <source>
        <strain evidence="2 3">San Diego</strain>
    </source>
</reference>
<gene>
    <name evidence="2" type="ORF">TCAL_04465</name>
</gene>
<feature type="compositionally biased region" description="Polar residues" evidence="1">
    <location>
        <begin position="760"/>
        <end position="779"/>
    </location>
</feature>
<feature type="compositionally biased region" description="Basic and acidic residues" evidence="1">
    <location>
        <begin position="179"/>
        <end position="194"/>
    </location>
</feature>
<dbReference type="EMBL" id="VCGU01000009">
    <property type="protein sequence ID" value="TRY70601.1"/>
    <property type="molecule type" value="Genomic_DNA"/>
</dbReference>
<feature type="region of interest" description="Disordered" evidence="1">
    <location>
        <begin position="957"/>
        <end position="1001"/>
    </location>
</feature>
<evidence type="ECO:0008006" key="4">
    <source>
        <dbReference type="Google" id="ProtNLM"/>
    </source>
</evidence>
<name>A0A553NYU5_TIGCA</name>
<dbReference type="OMA" id="PHRNQGY"/>
<feature type="compositionally biased region" description="Gly residues" evidence="1">
    <location>
        <begin position="966"/>
        <end position="987"/>
    </location>
</feature>
<feature type="compositionally biased region" description="Low complexity" evidence="1">
    <location>
        <begin position="989"/>
        <end position="1001"/>
    </location>
</feature>
<feature type="region of interest" description="Disordered" evidence="1">
    <location>
        <begin position="604"/>
        <end position="780"/>
    </location>
</feature>
<feature type="compositionally biased region" description="Polar residues" evidence="1">
    <location>
        <begin position="23"/>
        <end position="81"/>
    </location>
</feature>
<feature type="compositionally biased region" description="Low complexity" evidence="1">
    <location>
        <begin position="1040"/>
        <end position="1063"/>
    </location>
</feature>
<evidence type="ECO:0000313" key="3">
    <source>
        <dbReference type="Proteomes" id="UP000318571"/>
    </source>
</evidence>
<sequence length="1179" mass="120783">MKKEVSKVGNNGGPGSNRGSGNATPTGNSTPPSVGSAGGRSSTPGPLKNNNNANSESSTMDNNPPSNHSVTSGHATPTQVKTEAPDTPSGTVNGDCATPVSGQNTPPQEGGLNSVGGPDSIQQPNSVSSNMEDTKPPHNLSGANTPTPQQQQQHHHHNHNNSIPPNSGTGENTDFLDSFDSKDGVKSESCDHDGLPNLPDFKPEDIKNFDSDFPDGSFGMGPNTSMGMPMSSMAGPMSGGNIPMSSSAPQAQPLPSNVLGKSGDRTMDQQYMQQSSQIYVFSTNWANRGAEAVMQEQYPSIISWHESQPDTKKHLETMARQFPNMAKTIMNQSIRMSQMNKMMKGPKGQPLPGPGMRPMVMRGNAPIGSGPMGPGGPMGHMGHGPGGPPYGDDLAGHDPSMSGPMPVSMSDDKLSDMKGGPQAQMEWQKMQQQFLQEKCKKGGMMPMMMGPGGPVMGPRGMMGGGPGGRMPGPPPPYPQSGPRGPPPGAMASPNPGSPATSLPMSSPAGMMNSPRPMGSNPGTPVSGAPMTSPVTCSKNSPGSQSNNTMPNAQDGMYGRSMQSYAKQGPPSSNKEANLMPVPSPQQIQFLNPLEGQELTIQKQPNTSLRDNDIMSPSVPGPHTPQPDGINKGHGGPGTPLGGPPTPSSIVNEMPPKYNGPHTPHTPNSVSDSGNMNFHVPSPQGGPDISGGQRMGPGTPITPGPVSDKNQRFPVPSPGGPRTPGMDNNSSRFPVPSPQMGPGNNRFPGQGGISPNPMHSGPNSIQDNMPLNPSTPTSSVGMGMSKSFDPISSMAQMSQQLTSSNTSTPCSTPGGMDGMNTMNTMCSMDNGMMMSTMSRNGNPMLGPGATFATVKASAPNTIQYLPSRPQFSDSRPRGPPSLDFLQRFSSPNSNECMDNNMMGRSNGSMMGPDGIPISQGMGTPPSSMGGHMGPMGPMGPNGPMMSHAGHMGPSGPMGPNGPMGHNGPMGPGGPMGPNGPMGPGGPMGPNGPMMGPNGPMRGMSPMMGPGGPMRPGMDMNSMGMGIPGPKGSPMGMGHNGPGSDSPSPMGGMCVPGPKGSPMGMGPSGPDPTQPLPPSGGNGPGSNNGNSGNFKHSPIMGGPTTSDPNYAQQFHNFQQQLYATNTRGSQMGPNGQMSNNGPPPGSQNFFPGGGGPPVSSGPNMMGPGNSAPIGAGMPGKG</sequence>
<feature type="compositionally biased region" description="Pro residues" evidence="1">
    <location>
        <begin position="1067"/>
        <end position="1076"/>
    </location>
</feature>
<proteinExistence type="predicted"/>
<feature type="compositionally biased region" description="Gly residues" evidence="1">
    <location>
        <begin position="455"/>
        <end position="470"/>
    </location>
</feature>
<dbReference type="AlphaFoldDB" id="A0A553NYU5"/>
<dbReference type="Proteomes" id="UP000318571">
    <property type="component" value="Chromosome 9"/>
</dbReference>
<feature type="compositionally biased region" description="Pro residues" evidence="1">
    <location>
        <begin position="471"/>
        <end position="488"/>
    </location>
</feature>
<evidence type="ECO:0000313" key="2">
    <source>
        <dbReference type="EMBL" id="TRY70601.1"/>
    </source>
</evidence>
<organism evidence="2 3">
    <name type="scientific">Tigriopus californicus</name>
    <name type="common">Marine copepod</name>
    <dbReference type="NCBI Taxonomy" id="6832"/>
    <lineage>
        <taxon>Eukaryota</taxon>
        <taxon>Metazoa</taxon>
        <taxon>Ecdysozoa</taxon>
        <taxon>Arthropoda</taxon>
        <taxon>Crustacea</taxon>
        <taxon>Multicrustacea</taxon>
        <taxon>Hexanauplia</taxon>
        <taxon>Copepoda</taxon>
        <taxon>Harpacticoida</taxon>
        <taxon>Harpacticidae</taxon>
        <taxon>Tigriopus</taxon>
    </lineage>
</organism>
<protein>
    <recommendedName>
        <fullName evidence="4">B-cell lymphoma 9 beta-catenin binding domain-containing protein</fullName>
    </recommendedName>
</protein>
<comment type="caution">
    <text evidence="2">The sequence shown here is derived from an EMBL/GenBank/DDBJ whole genome shotgun (WGS) entry which is preliminary data.</text>
</comment>
<feature type="compositionally biased region" description="Polar residues" evidence="1">
    <location>
        <begin position="1122"/>
        <end position="1135"/>
    </location>
</feature>
<feature type="compositionally biased region" description="Low complexity" evidence="1">
    <location>
        <begin position="398"/>
        <end position="409"/>
    </location>
</feature>
<accession>A0A553NYU5</accession>
<feature type="compositionally biased region" description="Low complexity" evidence="1">
    <location>
        <begin position="1155"/>
        <end position="1166"/>
    </location>
</feature>
<feature type="compositionally biased region" description="Polar residues" evidence="1">
    <location>
        <begin position="120"/>
        <end position="131"/>
    </location>
</feature>
<feature type="compositionally biased region" description="Polar residues" evidence="1">
    <location>
        <begin position="162"/>
        <end position="172"/>
    </location>
</feature>
<feature type="region of interest" description="Disordered" evidence="1">
    <location>
        <begin position="1"/>
        <end position="211"/>
    </location>
</feature>
<feature type="compositionally biased region" description="Gly residues" evidence="1">
    <location>
        <begin position="373"/>
        <end position="385"/>
    </location>
</feature>
<dbReference type="STRING" id="6832.A0A553NYU5"/>
<feature type="region of interest" description="Disordered" evidence="1">
    <location>
        <begin position="455"/>
        <end position="556"/>
    </location>
</feature>
<keyword evidence="3" id="KW-1185">Reference proteome</keyword>
<feature type="compositionally biased region" description="Polar residues" evidence="1">
    <location>
        <begin position="532"/>
        <end position="551"/>
    </location>
</feature>
<feature type="region of interest" description="Disordered" evidence="1">
    <location>
        <begin position="1122"/>
        <end position="1179"/>
    </location>
</feature>
<feature type="compositionally biased region" description="Gly residues" evidence="1">
    <location>
        <begin position="631"/>
        <end position="640"/>
    </location>
</feature>
<evidence type="ECO:0000256" key="1">
    <source>
        <dbReference type="SAM" id="MobiDB-lite"/>
    </source>
</evidence>